<comment type="catalytic activity">
    <reaction evidence="8">
        <text>an N-acylsphinganine + 2 Fe(II)-[cytochrome b5] + O2 + 2 H(+) = an N-acylsphing-4-enine + 2 Fe(III)-[cytochrome b5] + 2 H2O</text>
        <dbReference type="Rhea" id="RHEA:46544"/>
        <dbReference type="Rhea" id="RHEA-COMP:10438"/>
        <dbReference type="Rhea" id="RHEA-COMP:10439"/>
        <dbReference type="ChEBI" id="CHEBI:15377"/>
        <dbReference type="ChEBI" id="CHEBI:15378"/>
        <dbReference type="ChEBI" id="CHEBI:15379"/>
        <dbReference type="ChEBI" id="CHEBI:29033"/>
        <dbReference type="ChEBI" id="CHEBI:29034"/>
        <dbReference type="ChEBI" id="CHEBI:31488"/>
        <dbReference type="ChEBI" id="CHEBI:52639"/>
        <dbReference type="EC" id="1.14.19.17"/>
    </reaction>
</comment>
<dbReference type="InterPro" id="IPR013866">
    <property type="entry name" value="Sphingolipid_d4-desaturase_N"/>
</dbReference>
<feature type="domain" description="Sphingolipid delta4-desaturase N-terminal" evidence="10">
    <location>
        <begin position="9"/>
        <end position="47"/>
    </location>
</feature>
<feature type="transmembrane region" description="Helical" evidence="9">
    <location>
        <begin position="73"/>
        <end position="92"/>
    </location>
</feature>
<evidence type="ECO:0000256" key="5">
    <source>
        <dbReference type="ARBA" id="ARBA00023002"/>
    </source>
</evidence>
<dbReference type="InterPro" id="IPR011388">
    <property type="entry name" value="DES1/DES2"/>
</dbReference>
<organism evidence="11">
    <name type="scientific">Micromonas pusilla</name>
    <name type="common">Picoplanktonic green alga</name>
    <name type="synonym">Chromulina pusilla</name>
    <dbReference type="NCBI Taxonomy" id="38833"/>
    <lineage>
        <taxon>Eukaryota</taxon>
        <taxon>Viridiplantae</taxon>
        <taxon>Chlorophyta</taxon>
        <taxon>Mamiellophyceae</taxon>
        <taxon>Mamiellales</taxon>
        <taxon>Mamiellaceae</taxon>
        <taxon>Micromonas</taxon>
    </lineage>
</organism>
<keyword evidence="4 9" id="KW-1133">Transmembrane helix</keyword>
<dbReference type="EC" id="1.14.19.17" evidence="8"/>
<dbReference type="SMART" id="SM01269">
    <property type="entry name" value="Lipid_DES"/>
    <property type="match status" value="1"/>
</dbReference>
<feature type="transmembrane region" description="Helical" evidence="9">
    <location>
        <begin position="48"/>
        <end position="66"/>
    </location>
</feature>
<feature type="transmembrane region" description="Helical" evidence="9">
    <location>
        <begin position="153"/>
        <end position="177"/>
    </location>
</feature>
<evidence type="ECO:0000313" key="11">
    <source>
        <dbReference type="EMBL" id="CAD8242960.1"/>
    </source>
</evidence>
<evidence type="ECO:0000256" key="9">
    <source>
        <dbReference type="SAM" id="Phobius"/>
    </source>
</evidence>
<dbReference type="AlphaFoldDB" id="A0A7R9TRH2"/>
<keyword evidence="8" id="KW-0256">Endoplasmic reticulum</keyword>
<comment type="function">
    <text evidence="8">Sphingolipid-delta-4-desaturase required for the biosynthesis of delta-4-unsaturated sphingolipids and derivatives.</text>
</comment>
<proteinExistence type="inferred from homology"/>
<gene>
    <name evidence="11" type="ORF">MPUS1402_LOCUS8500</name>
</gene>
<keyword evidence="6 8" id="KW-0443">Lipid metabolism</keyword>
<evidence type="ECO:0000256" key="4">
    <source>
        <dbReference type="ARBA" id="ARBA00022989"/>
    </source>
</evidence>
<evidence type="ECO:0000256" key="8">
    <source>
        <dbReference type="PIRNR" id="PIRNR017228"/>
    </source>
</evidence>
<evidence type="ECO:0000256" key="6">
    <source>
        <dbReference type="ARBA" id="ARBA00023098"/>
    </source>
</evidence>
<dbReference type="PANTHER" id="PTHR12879:SF8">
    <property type="entry name" value="SPHINGOLIPID DELTA(4)-DESATURASE DES1"/>
    <property type="match status" value="1"/>
</dbReference>
<comment type="subcellular location">
    <subcellularLocation>
        <location evidence="8">Endoplasmic reticulum membrane</location>
    </subcellularLocation>
    <subcellularLocation>
        <location evidence="1">Membrane</location>
        <topology evidence="1">Multi-pass membrane protein</topology>
    </subcellularLocation>
</comment>
<comment type="similarity">
    <text evidence="2 8">Belongs to the fatty acid desaturase type 1 family. DEGS subfamily.</text>
</comment>
<evidence type="ECO:0000256" key="7">
    <source>
        <dbReference type="ARBA" id="ARBA00023136"/>
    </source>
</evidence>
<dbReference type="GO" id="GO:0046513">
    <property type="term" value="P:ceramide biosynthetic process"/>
    <property type="evidence" value="ECO:0007669"/>
    <property type="project" value="TreeGrafter"/>
</dbReference>
<accession>A0A7R9TRH2</accession>
<name>A0A7R9TRH2_MICPS</name>
<dbReference type="GO" id="GO:0042284">
    <property type="term" value="F:sphingolipid delta-4 desaturase activity"/>
    <property type="evidence" value="ECO:0007669"/>
    <property type="project" value="UniProtKB-UniRule"/>
</dbReference>
<keyword evidence="5 8" id="KW-0560">Oxidoreductase</keyword>
<evidence type="ECO:0000259" key="10">
    <source>
        <dbReference type="SMART" id="SM01269"/>
    </source>
</evidence>
<protein>
    <recommendedName>
        <fullName evidence="8">Sphingolipid delta(4)-desaturase DES1-like</fullName>
        <ecNumber evidence="8">1.14.19.17</ecNumber>
    </recommendedName>
</protein>
<dbReference type="Pfam" id="PF08557">
    <property type="entry name" value="Lipid_DES"/>
    <property type="match status" value="1"/>
</dbReference>
<evidence type="ECO:0000256" key="3">
    <source>
        <dbReference type="ARBA" id="ARBA00022692"/>
    </source>
</evidence>
<keyword evidence="7 8" id="KW-0472">Membrane</keyword>
<dbReference type="EMBL" id="HBDY01011251">
    <property type="protein sequence ID" value="CAD8242960.1"/>
    <property type="molecule type" value="Transcribed_RNA"/>
</dbReference>
<feature type="transmembrane region" description="Helical" evidence="9">
    <location>
        <begin position="215"/>
        <end position="235"/>
    </location>
</feature>
<dbReference type="InterPro" id="IPR005804">
    <property type="entry name" value="FA_desaturase_dom"/>
</dbReference>
<sequence>MSSGALEAKTKGDFYWSKDDEPHARRRREILAKYPQIKDLYGADVWSLPQIVAVVFTQLAAAYYLGNNAPMPVLVLAAYSLGGFATANLFLANHELSHNLVFENTTANRALGLFANLPVGIPFSVAFKRYHMEHHLFQGHDGVDTDIPTKGEAAVFSVGGALLKTVWVMGQLFFYALRPMLVSPKPMKAWDCLNLVTQVGFDFAFVYLAGPRAMLYLLLSVFLGGGLHPIAGHFISEHYVFEPGQETYSYYGPLNFLVYNVGYHNEHHDFPKVPGSRLHKIREIAPEYYDTLKYHTSWTKVIFEYIMDPSMGPFSRTMRRRKSAKSD</sequence>
<evidence type="ECO:0000256" key="2">
    <source>
        <dbReference type="ARBA" id="ARBA00006146"/>
    </source>
</evidence>
<dbReference type="PIRSF" id="PIRSF017228">
    <property type="entry name" value="Sphnglp_dlt4_des"/>
    <property type="match status" value="1"/>
</dbReference>
<evidence type="ECO:0000256" key="1">
    <source>
        <dbReference type="ARBA" id="ARBA00004141"/>
    </source>
</evidence>
<dbReference type="Pfam" id="PF00487">
    <property type="entry name" value="FA_desaturase"/>
    <property type="match status" value="1"/>
</dbReference>
<dbReference type="CDD" id="cd03508">
    <property type="entry name" value="Delta4-sphingolipid-FADS-like"/>
    <property type="match status" value="1"/>
</dbReference>
<dbReference type="PANTHER" id="PTHR12879">
    <property type="entry name" value="SPHINGOLIPID DELTA 4 DESATURASE/C-4 HYDROXYLASE PROTEIN DES2"/>
    <property type="match status" value="1"/>
</dbReference>
<reference evidence="11" key="1">
    <citation type="submission" date="2021-01" db="EMBL/GenBank/DDBJ databases">
        <authorList>
            <person name="Corre E."/>
            <person name="Pelletier E."/>
            <person name="Niang G."/>
            <person name="Scheremetjew M."/>
            <person name="Finn R."/>
            <person name="Kale V."/>
            <person name="Holt S."/>
            <person name="Cochrane G."/>
            <person name="Meng A."/>
            <person name="Brown T."/>
            <person name="Cohen L."/>
        </authorList>
    </citation>
    <scope>NUCLEOTIDE SEQUENCE</scope>
    <source>
        <strain evidence="11">RCC1614</strain>
    </source>
</reference>
<dbReference type="GO" id="GO:0005789">
    <property type="term" value="C:endoplasmic reticulum membrane"/>
    <property type="evidence" value="ECO:0007669"/>
    <property type="project" value="UniProtKB-SubCell"/>
</dbReference>
<keyword evidence="3 9" id="KW-0812">Transmembrane</keyword>